<gene>
    <name evidence="1" type="ORF">RFULGI_LOCUS15799</name>
</gene>
<dbReference type="EMBL" id="CAJVPZ010052605">
    <property type="protein sequence ID" value="CAG8780730.1"/>
    <property type="molecule type" value="Genomic_DNA"/>
</dbReference>
<protein>
    <submittedName>
        <fullName evidence="1">785_t:CDS:1</fullName>
    </submittedName>
</protein>
<reference evidence="1" key="1">
    <citation type="submission" date="2021-06" db="EMBL/GenBank/DDBJ databases">
        <authorList>
            <person name="Kallberg Y."/>
            <person name="Tangrot J."/>
            <person name="Rosling A."/>
        </authorList>
    </citation>
    <scope>NUCLEOTIDE SEQUENCE</scope>
    <source>
        <strain evidence="1">IN212</strain>
    </source>
</reference>
<comment type="caution">
    <text evidence="1">The sequence shown here is derived from an EMBL/GenBank/DDBJ whole genome shotgun (WGS) entry which is preliminary data.</text>
</comment>
<organism evidence="1 2">
    <name type="scientific">Racocetra fulgida</name>
    <dbReference type="NCBI Taxonomy" id="60492"/>
    <lineage>
        <taxon>Eukaryota</taxon>
        <taxon>Fungi</taxon>
        <taxon>Fungi incertae sedis</taxon>
        <taxon>Mucoromycota</taxon>
        <taxon>Glomeromycotina</taxon>
        <taxon>Glomeromycetes</taxon>
        <taxon>Diversisporales</taxon>
        <taxon>Gigasporaceae</taxon>
        <taxon>Racocetra</taxon>
    </lineage>
</organism>
<proteinExistence type="predicted"/>
<dbReference type="AlphaFoldDB" id="A0A9N9JIC8"/>
<feature type="non-terminal residue" evidence="1">
    <location>
        <position position="1"/>
    </location>
</feature>
<name>A0A9N9JIC8_9GLOM</name>
<dbReference type="OrthoDB" id="2445971at2759"/>
<evidence type="ECO:0000313" key="2">
    <source>
        <dbReference type="Proteomes" id="UP000789396"/>
    </source>
</evidence>
<sequence length="67" mass="7555">MLTTWDVDDLKKVAAIFNHSQIKIVGIKIGQLFLHEHIAKEGLVEQVEKIVDLAEIALSLAELNYKL</sequence>
<keyword evidence="2" id="KW-1185">Reference proteome</keyword>
<dbReference type="Proteomes" id="UP000789396">
    <property type="component" value="Unassembled WGS sequence"/>
</dbReference>
<evidence type="ECO:0000313" key="1">
    <source>
        <dbReference type="EMBL" id="CAG8780730.1"/>
    </source>
</evidence>
<accession>A0A9N9JIC8</accession>